<dbReference type="WBParaSite" id="OFLC_0000298301-mRNA-1">
    <property type="protein sequence ID" value="OFLC_0000298301-mRNA-1"/>
    <property type="gene ID" value="OFLC_0000298301"/>
</dbReference>
<organism evidence="3">
    <name type="scientific">Onchocerca flexuosa</name>
    <dbReference type="NCBI Taxonomy" id="387005"/>
    <lineage>
        <taxon>Eukaryota</taxon>
        <taxon>Metazoa</taxon>
        <taxon>Ecdysozoa</taxon>
        <taxon>Nematoda</taxon>
        <taxon>Chromadorea</taxon>
        <taxon>Rhabditida</taxon>
        <taxon>Spirurina</taxon>
        <taxon>Spiruromorpha</taxon>
        <taxon>Filarioidea</taxon>
        <taxon>Onchocercidae</taxon>
        <taxon>Onchocerca</taxon>
    </lineage>
</organism>
<gene>
    <name evidence="1" type="ORF">OFLC_LOCUS2983</name>
</gene>
<evidence type="ECO:0000313" key="3">
    <source>
        <dbReference type="WBParaSite" id="OFLC_0000298301-mRNA-1"/>
    </source>
</evidence>
<name>A0A183H673_9BILA</name>
<dbReference type="AlphaFoldDB" id="A0A183H673"/>
<evidence type="ECO:0000313" key="1">
    <source>
        <dbReference type="EMBL" id="VDO34881.1"/>
    </source>
</evidence>
<dbReference type="EMBL" id="UZAJ01001863">
    <property type="protein sequence ID" value="VDO34881.1"/>
    <property type="molecule type" value="Genomic_DNA"/>
</dbReference>
<evidence type="ECO:0000313" key="2">
    <source>
        <dbReference type="Proteomes" id="UP000267606"/>
    </source>
</evidence>
<protein>
    <submittedName>
        <fullName evidence="3">CYRIA/CYRIB Rac1 binding domain-containing protein</fullName>
    </submittedName>
</protein>
<proteinExistence type="predicted"/>
<dbReference type="Proteomes" id="UP000267606">
    <property type="component" value="Unassembled WGS sequence"/>
</dbReference>
<sequence length="166" mass="19550">MDYFARRAKQFVFCAQCILKLHSKHRLTEYCTFRNKYEIAKKTNEKVKKTVEEITQMLSTSITESVEPLIIEVQNVFFYFNSTTDAFPFKPLRNAILLELTTACDVLFRHDENDINREVEAVIEAFRHRTINIADDLEKCIKYVKNVVLVHTRQKTMPIAERPTEL</sequence>
<reference evidence="1 2" key="2">
    <citation type="submission" date="2018-11" db="EMBL/GenBank/DDBJ databases">
        <authorList>
            <consortium name="Pathogen Informatics"/>
        </authorList>
    </citation>
    <scope>NUCLEOTIDE SEQUENCE [LARGE SCALE GENOMIC DNA]</scope>
</reference>
<keyword evidence="2" id="KW-1185">Reference proteome</keyword>
<reference evidence="3" key="1">
    <citation type="submission" date="2016-06" db="UniProtKB">
        <authorList>
            <consortium name="WormBaseParasite"/>
        </authorList>
    </citation>
    <scope>IDENTIFICATION</scope>
</reference>
<accession>A0A183H673</accession>